<keyword evidence="1" id="KW-1133">Transmembrane helix</keyword>
<sequence>MTTKSRPTSAAWTPMLVLLLLAALAVEEGLRLLLTVDPAAQADMAGWYVLALGLVLAVTTLYAERPGRAVSTSEESEEEGVVRPATPRRDMVLCLAFFAGYAVLLGTAGHVVAGCASVLGYLRFVSRYPWVRAIAYTAAVNAVLVTLFELSGVVLPTGLLGF</sequence>
<evidence type="ECO:0000256" key="1">
    <source>
        <dbReference type="SAM" id="Phobius"/>
    </source>
</evidence>
<evidence type="ECO:0000313" key="3">
    <source>
        <dbReference type="Proteomes" id="UP001156441"/>
    </source>
</evidence>
<accession>A0ABT2J9E0</accession>
<dbReference type="Proteomes" id="UP001156441">
    <property type="component" value="Unassembled WGS sequence"/>
</dbReference>
<evidence type="ECO:0008006" key="4">
    <source>
        <dbReference type="Google" id="ProtNLM"/>
    </source>
</evidence>
<keyword evidence="3" id="KW-1185">Reference proteome</keyword>
<reference evidence="2 3" key="1">
    <citation type="submission" date="2021-02" db="EMBL/GenBank/DDBJ databases">
        <title>Actinophytocola xerophila sp. nov., isolated from soil of cotton cropping field.</title>
        <authorList>
            <person name="Huang R."/>
            <person name="Chen X."/>
            <person name="Ge X."/>
            <person name="Liu W."/>
        </authorList>
    </citation>
    <scope>NUCLEOTIDE SEQUENCE [LARGE SCALE GENOMIC DNA]</scope>
    <source>
        <strain evidence="2 3">S1-96</strain>
    </source>
</reference>
<proteinExistence type="predicted"/>
<protein>
    <recommendedName>
        <fullName evidence="4">Tripartite tricarboxylate transporter TctB family protein</fullName>
    </recommendedName>
</protein>
<comment type="caution">
    <text evidence="2">The sequence shown here is derived from an EMBL/GenBank/DDBJ whole genome shotgun (WGS) entry which is preliminary data.</text>
</comment>
<keyword evidence="1" id="KW-0472">Membrane</keyword>
<dbReference type="RefSeq" id="WP_260191881.1">
    <property type="nucleotide sequence ID" value="NZ_JAFFZE010000012.1"/>
</dbReference>
<name>A0ABT2J9E0_9PSEU</name>
<keyword evidence="1" id="KW-0812">Transmembrane</keyword>
<evidence type="ECO:0000313" key="2">
    <source>
        <dbReference type="EMBL" id="MCT2584480.1"/>
    </source>
</evidence>
<organism evidence="2 3">
    <name type="scientific">Actinophytocola gossypii</name>
    <dbReference type="NCBI Taxonomy" id="2812003"/>
    <lineage>
        <taxon>Bacteria</taxon>
        <taxon>Bacillati</taxon>
        <taxon>Actinomycetota</taxon>
        <taxon>Actinomycetes</taxon>
        <taxon>Pseudonocardiales</taxon>
        <taxon>Pseudonocardiaceae</taxon>
    </lineage>
</organism>
<feature type="transmembrane region" description="Helical" evidence="1">
    <location>
        <begin position="45"/>
        <end position="63"/>
    </location>
</feature>
<feature type="transmembrane region" description="Helical" evidence="1">
    <location>
        <begin position="92"/>
        <end position="122"/>
    </location>
</feature>
<dbReference type="EMBL" id="JAFFZE010000012">
    <property type="protein sequence ID" value="MCT2584480.1"/>
    <property type="molecule type" value="Genomic_DNA"/>
</dbReference>
<gene>
    <name evidence="2" type="ORF">JT362_15250</name>
</gene>
<feature type="transmembrane region" description="Helical" evidence="1">
    <location>
        <begin position="134"/>
        <end position="160"/>
    </location>
</feature>